<keyword evidence="2" id="KW-0808">Transferase</keyword>
<feature type="compositionally biased region" description="Low complexity" evidence="1">
    <location>
        <begin position="10"/>
        <end position="23"/>
    </location>
</feature>
<sequence length="82" mass="8843">MADHGITAPLLSSQSSNQVVLTLSDDDSDRPSTQSCAGNDNPQFPHPYRSNNGETQVNLTIRFDSLGARIYTCLPLPPSTLP</sequence>
<protein>
    <submittedName>
        <fullName evidence="2">Lysophospholipid acyltransferase LPEAT2</fullName>
    </submittedName>
</protein>
<dbReference type="EMBL" id="JAAIUW010000004">
    <property type="protein sequence ID" value="KAF7833876.1"/>
    <property type="molecule type" value="Genomic_DNA"/>
</dbReference>
<evidence type="ECO:0000313" key="3">
    <source>
        <dbReference type="Proteomes" id="UP000634136"/>
    </source>
</evidence>
<name>A0A835C6R7_9FABA</name>
<keyword evidence="3" id="KW-1185">Reference proteome</keyword>
<dbReference type="GO" id="GO:0016746">
    <property type="term" value="F:acyltransferase activity"/>
    <property type="evidence" value="ECO:0007669"/>
    <property type="project" value="UniProtKB-KW"/>
</dbReference>
<evidence type="ECO:0000256" key="1">
    <source>
        <dbReference type="SAM" id="MobiDB-lite"/>
    </source>
</evidence>
<gene>
    <name evidence="2" type="ORF">G2W53_008735</name>
</gene>
<evidence type="ECO:0000313" key="2">
    <source>
        <dbReference type="EMBL" id="KAF7833876.1"/>
    </source>
</evidence>
<comment type="caution">
    <text evidence="2">The sequence shown here is derived from an EMBL/GenBank/DDBJ whole genome shotgun (WGS) entry which is preliminary data.</text>
</comment>
<reference evidence="2" key="1">
    <citation type="submission" date="2020-09" db="EMBL/GenBank/DDBJ databases">
        <title>Genome-Enabled Discovery of Anthraquinone Biosynthesis in Senna tora.</title>
        <authorList>
            <person name="Kang S.-H."/>
            <person name="Pandey R.P."/>
            <person name="Lee C.-M."/>
            <person name="Sim J.-S."/>
            <person name="Jeong J.-T."/>
            <person name="Choi B.-S."/>
            <person name="Jung M."/>
            <person name="Ginzburg D."/>
            <person name="Zhao K."/>
            <person name="Won S.Y."/>
            <person name="Oh T.-J."/>
            <person name="Yu Y."/>
            <person name="Kim N.-H."/>
            <person name="Lee O.R."/>
            <person name="Lee T.-H."/>
            <person name="Bashyal P."/>
            <person name="Kim T.-S."/>
            <person name="Lee W.-H."/>
            <person name="Kawkins C."/>
            <person name="Kim C.-K."/>
            <person name="Kim J.S."/>
            <person name="Ahn B.O."/>
            <person name="Rhee S.Y."/>
            <person name="Sohng J.K."/>
        </authorList>
    </citation>
    <scope>NUCLEOTIDE SEQUENCE</scope>
    <source>
        <tissue evidence="2">Leaf</tissue>
    </source>
</reference>
<dbReference type="AlphaFoldDB" id="A0A835C6R7"/>
<feature type="region of interest" description="Disordered" evidence="1">
    <location>
        <begin position="1"/>
        <end position="53"/>
    </location>
</feature>
<accession>A0A835C6R7</accession>
<proteinExistence type="predicted"/>
<keyword evidence="2" id="KW-0012">Acyltransferase</keyword>
<organism evidence="2 3">
    <name type="scientific">Senna tora</name>
    <dbReference type="NCBI Taxonomy" id="362788"/>
    <lineage>
        <taxon>Eukaryota</taxon>
        <taxon>Viridiplantae</taxon>
        <taxon>Streptophyta</taxon>
        <taxon>Embryophyta</taxon>
        <taxon>Tracheophyta</taxon>
        <taxon>Spermatophyta</taxon>
        <taxon>Magnoliopsida</taxon>
        <taxon>eudicotyledons</taxon>
        <taxon>Gunneridae</taxon>
        <taxon>Pentapetalae</taxon>
        <taxon>rosids</taxon>
        <taxon>fabids</taxon>
        <taxon>Fabales</taxon>
        <taxon>Fabaceae</taxon>
        <taxon>Caesalpinioideae</taxon>
        <taxon>Cassia clade</taxon>
        <taxon>Senna</taxon>
    </lineage>
</organism>
<feature type="compositionally biased region" description="Polar residues" evidence="1">
    <location>
        <begin position="31"/>
        <end position="42"/>
    </location>
</feature>
<dbReference type="Proteomes" id="UP000634136">
    <property type="component" value="Unassembled WGS sequence"/>
</dbReference>